<feature type="compositionally biased region" description="Basic and acidic residues" evidence="1">
    <location>
        <begin position="391"/>
        <end position="400"/>
    </location>
</feature>
<dbReference type="RefSeq" id="XP_043164566.1">
    <property type="nucleotide sequence ID" value="XM_043308631.1"/>
</dbReference>
<proteinExistence type="predicted"/>
<dbReference type="AlphaFoldDB" id="A0A8J2HW47"/>
<dbReference type="Proteomes" id="UP000676310">
    <property type="component" value="Unassembled WGS sequence"/>
</dbReference>
<gene>
    <name evidence="2" type="ORF">ALTATR162_LOCUS1036</name>
</gene>
<protein>
    <submittedName>
        <fullName evidence="2">Uncharacterized protein</fullName>
    </submittedName>
</protein>
<evidence type="ECO:0000256" key="1">
    <source>
        <dbReference type="SAM" id="MobiDB-lite"/>
    </source>
</evidence>
<keyword evidence="3" id="KW-1185">Reference proteome</keyword>
<dbReference type="GeneID" id="67010512"/>
<feature type="compositionally biased region" description="Basic residues" evidence="1">
    <location>
        <begin position="186"/>
        <end position="199"/>
    </location>
</feature>
<reference evidence="2" key="1">
    <citation type="submission" date="2021-05" db="EMBL/GenBank/DDBJ databases">
        <authorList>
            <person name="Stam R."/>
        </authorList>
    </citation>
    <scope>NUCLEOTIDE SEQUENCE</scope>
    <source>
        <strain evidence="2">CS162</strain>
    </source>
</reference>
<sequence length="423" mass="48252">MAPQRTKNVIKDIGEITRNWHIQNLASCLPKALWPNHQPSDEWGDDLIALISQISSTPAATLPDFRLRLRKAIKVRQERNSSRIGRQSWAKDVDLKAVLQEYEREAEETRAEEAHPAPKSKEKSDNRTTRNTRIQVPKTPMNHEDEDEDEEEEGSSEPLAGGKYQYLNGVRPVKVNLNPNASAAKKPMRAKPPTRGKRRKADEEEVTDPLARELPSLVYQDPDPRVPDDTGFLSDLEGDGVEGKSKKRKKRLSRLQQQRVREPHWQRDLDNIVVDVPSLENGIDTPTVRKESEVAPILIGEDVKDLGLDNEEDVAMENAEDTHIPNAEDPPIHILRDVIMNDGGDVEVELENLPEIPENATVTERREMEELRLKMEQRVWRIKVLRIKEREGSGEDVVERGDDDMNVENDVGGKRVLRKRRGK</sequence>
<feature type="compositionally biased region" description="Acidic residues" evidence="1">
    <location>
        <begin position="144"/>
        <end position="155"/>
    </location>
</feature>
<organism evidence="2 3">
    <name type="scientific">Alternaria atra</name>
    <dbReference type="NCBI Taxonomy" id="119953"/>
    <lineage>
        <taxon>Eukaryota</taxon>
        <taxon>Fungi</taxon>
        <taxon>Dikarya</taxon>
        <taxon>Ascomycota</taxon>
        <taxon>Pezizomycotina</taxon>
        <taxon>Dothideomycetes</taxon>
        <taxon>Pleosporomycetidae</taxon>
        <taxon>Pleosporales</taxon>
        <taxon>Pleosporineae</taxon>
        <taxon>Pleosporaceae</taxon>
        <taxon>Alternaria</taxon>
        <taxon>Alternaria sect. Ulocladioides</taxon>
    </lineage>
</organism>
<feature type="compositionally biased region" description="Basic and acidic residues" evidence="1">
    <location>
        <begin position="104"/>
        <end position="128"/>
    </location>
</feature>
<evidence type="ECO:0000313" key="2">
    <source>
        <dbReference type="EMBL" id="CAG5141896.1"/>
    </source>
</evidence>
<evidence type="ECO:0000313" key="3">
    <source>
        <dbReference type="Proteomes" id="UP000676310"/>
    </source>
</evidence>
<name>A0A8J2HW47_9PLEO</name>
<feature type="region of interest" description="Disordered" evidence="1">
    <location>
        <begin position="104"/>
        <end position="263"/>
    </location>
</feature>
<dbReference type="OrthoDB" id="3688995at2759"/>
<accession>A0A8J2HW47</accession>
<dbReference type="EMBL" id="CAJRGZ010000015">
    <property type="protein sequence ID" value="CAG5141896.1"/>
    <property type="molecule type" value="Genomic_DNA"/>
</dbReference>
<comment type="caution">
    <text evidence="2">The sequence shown here is derived from an EMBL/GenBank/DDBJ whole genome shotgun (WGS) entry which is preliminary data.</text>
</comment>
<feature type="region of interest" description="Disordered" evidence="1">
    <location>
        <begin position="391"/>
        <end position="423"/>
    </location>
</feature>